<feature type="compositionally biased region" description="Basic residues" evidence="1">
    <location>
        <begin position="1"/>
        <end position="10"/>
    </location>
</feature>
<name>A0ABD3M6L3_9STRA</name>
<feature type="region of interest" description="Disordered" evidence="1">
    <location>
        <begin position="1412"/>
        <end position="1431"/>
    </location>
</feature>
<dbReference type="PANTHER" id="PTHR12224:SF0">
    <property type="entry name" value="BETA-1,4-MANNOSYL-GLYCOPROTEIN 4-BETA-N-ACETYLGLUCOSAMINYLTRANSFERASE"/>
    <property type="match status" value="1"/>
</dbReference>
<dbReference type="EMBL" id="JALLBG020000250">
    <property type="protein sequence ID" value="KAL3757822.1"/>
    <property type="molecule type" value="Genomic_DNA"/>
</dbReference>
<evidence type="ECO:0000256" key="1">
    <source>
        <dbReference type="SAM" id="MobiDB-lite"/>
    </source>
</evidence>
<comment type="caution">
    <text evidence="3">The sequence shown here is derived from an EMBL/GenBank/DDBJ whole genome shotgun (WGS) entry which is preliminary data.</text>
</comment>
<dbReference type="InterPro" id="IPR006813">
    <property type="entry name" value="Glyco_trans_17"/>
</dbReference>
<accession>A0ABD3M6L3</accession>
<proteinExistence type="predicted"/>
<gene>
    <name evidence="3" type="ORF">ACHAWU_006130</name>
</gene>
<keyword evidence="2" id="KW-1133">Transmembrane helix</keyword>
<dbReference type="PANTHER" id="PTHR12224">
    <property type="entry name" value="BETA-1,4-MANNOSYL-GLYCOPROTEIN BETA-1,4-N-ACETYLGLUCOSAMINYL-TRANSFERASE"/>
    <property type="match status" value="1"/>
</dbReference>
<keyword evidence="2" id="KW-0472">Membrane</keyword>
<feature type="region of interest" description="Disordered" evidence="1">
    <location>
        <begin position="1"/>
        <end position="21"/>
    </location>
</feature>
<feature type="transmembrane region" description="Helical" evidence="2">
    <location>
        <begin position="21"/>
        <end position="45"/>
    </location>
</feature>
<organism evidence="3 4">
    <name type="scientific">Discostella pseudostelligera</name>
    <dbReference type="NCBI Taxonomy" id="259834"/>
    <lineage>
        <taxon>Eukaryota</taxon>
        <taxon>Sar</taxon>
        <taxon>Stramenopiles</taxon>
        <taxon>Ochrophyta</taxon>
        <taxon>Bacillariophyta</taxon>
        <taxon>Coscinodiscophyceae</taxon>
        <taxon>Thalassiosirophycidae</taxon>
        <taxon>Stephanodiscales</taxon>
        <taxon>Stephanodiscaceae</taxon>
        <taxon>Discostella</taxon>
    </lineage>
</organism>
<reference evidence="3 4" key="1">
    <citation type="submission" date="2024-10" db="EMBL/GenBank/DDBJ databases">
        <title>Updated reference genomes for cyclostephanoid diatoms.</title>
        <authorList>
            <person name="Roberts W.R."/>
            <person name="Alverson A.J."/>
        </authorList>
    </citation>
    <scope>NUCLEOTIDE SEQUENCE [LARGE SCALE GENOMIC DNA]</scope>
    <source>
        <strain evidence="3 4">AJA232-27</strain>
    </source>
</reference>
<dbReference type="Proteomes" id="UP001530293">
    <property type="component" value="Unassembled WGS sequence"/>
</dbReference>
<protein>
    <submittedName>
        <fullName evidence="3">Uncharacterized protein</fullName>
    </submittedName>
</protein>
<evidence type="ECO:0000313" key="3">
    <source>
        <dbReference type="EMBL" id="KAL3757822.1"/>
    </source>
</evidence>
<evidence type="ECO:0000313" key="4">
    <source>
        <dbReference type="Proteomes" id="UP001530293"/>
    </source>
</evidence>
<evidence type="ECO:0000256" key="2">
    <source>
        <dbReference type="SAM" id="Phobius"/>
    </source>
</evidence>
<feature type="region of interest" description="Disordered" evidence="1">
    <location>
        <begin position="506"/>
        <end position="525"/>
    </location>
</feature>
<keyword evidence="4" id="KW-1185">Reference proteome</keyword>
<keyword evidence="2" id="KW-0812">Transmembrane</keyword>
<sequence length="1431" mass="164884">MAAAPHRQRSLGKSASGGGGSSRLSVTIIKLLLLASTGMYVALFLRMDNLDKKHSSLRRIDSILMDAPQQTNNNDETRHPRVYELEDLHQIKVEHGIFFFGPHSHQVVLDPTYDPAFTSIQQQYLDDETIDVEKEKERCARYNYQILNEDNPKRRRIFYGAMVGDDTLEVLRAVGTEGYNIFHTVSFIEGNSTHSLQPKKWKYYDPVAPSKQLNTLYQLFGPKTKVSVDYYSTNVDGLYGRSSDCFLDFLQREGNSHRWAMNGMRGDDIAIVADADETFTRDFLRAMQICDIPQFRPNQDCLNSKLIGSTMVLESSPNCIDKDRRWYHPDAIIGECFVNIGNSTSHPPAKRDYKDRHSLRSTGYGMGDYSKYWAENGLEKDSGIYPLWTEGDMKMEGSSAVPQMKDESPTAFHFHNYFNSAEAIHFKYLTYGHAKHDAMDKPIWELHEDLQLGVDCANGLNSRAVAFTDSSSSVLPIYYMNEDVRSRRHELWKSIVKDEEKFWNAHKSDGKDADDSSPSDERRSRVYDMEELERIEVAHGTFFFGPHSHQVDIDATYDPSFTSSQLELLDDDIIDVEKEKERCARYNYQILNEDNPKRRRLFYGAMVGDDSMEVLRAVSTEAYNIFHTVSFIEGNSTHSLKPKKWKYYDPVAPSKNLNTLYQMFGPKSKVSVDYYSTNVTELHGRHSDLFLDFLQREGNSHRWAMNGMREDDIGIVTDADETFTRDYLRAMQICDIPAFRPNLSCRDAKVLASTMVMESSPNCVDKDRRWFHPDAILGECMANVGNSSLHPPALREYEDWHGLRIDGSRGSNYSKYWAEYGLDEFSAYPLYTEADMKMEGGAEHPSMKDGSPTGYHFHNYFSSAEAIHVKYHTYGHAAHDAMDKPIWELHEDIELGVDCAHGLSSRAVPFTEAISSVMPIYYMNEEVRNKRHGHWKSIVKDEEEYWSDHVKERTDKYDVSKYLASIDKEDFKTSRNDTRHPIEYELEQLKHIEVEHGTFFFGPHSHQVDVDHTYDPSFTTDQQELLNDNKIDVKTEKERCARYNYQISDENHPKRRRIFYGAMVGDDSMEVLRAVSTEAYNIFHTVSFIEGNSTHSLKPKRWKYYDPDGPSKNLNTLYQMFGPKSKVSVDYYVTSVDGLYGGHSDLFLDFLQREGNSHRWAMNGMREDDIGIIADADETFTRDYLRAMQICDIPEFRPNQDCLNSKVFASTMVLESSPNCITKDRRWFHPDAILGECVENVGDSSLHPSTKREYKDHHGMRIHGYGKSEDFVNNFTLYWAENGLDPANGTYPLWTEADMKMESLGVQPTMKDGSPTGYHFHNYFNSAEAIHVKYHTYGHAAHDAMEKPIWELHEDLQLAVDCANGVGNDALDFSNTDSSVLPIYYRNDEVRSKRHELWQSIVKEEEKYWQDAHNKSGEEKYDAEKYLQSKS</sequence>